<keyword evidence="12" id="KW-1185">Reference proteome</keyword>
<comment type="similarity">
    <text evidence="2 8">Belongs to the protease inhibitor I16 (SSI) family.</text>
</comment>
<dbReference type="InterPro" id="IPR023549">
    <property type="entry name" value="Subtilisin_inhibitor"/>
</dbReference>
<dbReference type="InterPro" id="IPR036819">
    <property type="entry name" value="Subtilisin_inhibitor-like_sf"/>
</dbReference>
<dbReference type="Gene3D" id="3.30.350.10">
    <property type="entry name" value="Subtilisin inhibitor-like"/>
    <property type="match status" value="1"/>
</dbReference>
<evidence type="ECO:0000259" key="10">
    <source>
        <dbReference type="Pfam" id="PF00720"/>
    </source>
</evidence>
<keyword evidence="5 8" id="KW-0646">Protease inhibitor</keyword>
<evidence type="ECO:0000313" key="12">
    <source>
        <dbReference type="Proteomes" id="UP001499990"/>
    </source>
</evidence>
<dbReference type="PROSITE" id="PS00999">
    <property type="entry name" value="SSI"/>
    <property type="match status" value="1"/>
</dbReference>
<dbReference type="InterPro" id="IPR000691">
    <property type="entry name" value="Prot_inh_I16_SSI"/>
</dbReference>
<evidence type="ECO:0000256" key="6">
    <source>
        <dbReference type="ARBA" id="ARBA00022900"/>
    </source>
</evidence>
<feature type="domain" description="Subtilisin inhibitor" evidence="10">
    <location>
        <begin position="33"/>
        <end position="115"/>
    </location>
</feature>
<reference evidence="12" key="1">
    <citation type="journal article" date="2019" name="Int. J. Syst. Evol. Microbiol.">
        <title>The Global Catalogue of Microorganisms (GCM) 10K type strain sequencing project: providing services to taxonomists for standard genome sequencing and annotation.</title>
        <authorList>
            <consortium name="The Broad Institute Genomics Platform"/>
            <consortium name="The Broad Institute Genome Sequencing Center for Infectious Disease"/>
            <person name="Wu L."/>
            <person name="Ma J."/>
        </authorList>
    </citation>
    <scope>NUCLEOTIDE SEQUENCE [LARGE SCALE GENOMIC DNA]</scope>
    <source>
        <strain evidence="12">JCM 9651</strain>
    </source>
</reference>
<comment type="subcellular location">
    <subcellularLocation>
        <location evidence="1">Secreted</location>
    </subcellularLocation>
</comment>
<comment type="caution">
    <text evidence="11">The sequence shown here is derived from an EMBL/GenBank/DDBJ whole genome shotgun (WGS) entry which is preliminary data.</text>
</comment>
<keyword evidence="6 8" id="KW-0722">Serine protease inhibitor</keyword>
<evidence type="ECO:0000256" key="5">
    <source>
        <dbReference type="ARBA" id="ARBA00022690"/>
    </source>
</evidence>
<evidence type="ECO:0000256" key="7">
    <source>
        <dbReference type="ARBA" id="ARBA00023157"/>
    </source>
</evidence>
<proteinExistence type="inferred from homology"/>
<evidence type="ECO:0000256" key="2">
    <source>
        <dbReference type="ARBA" id="ARBA00010472"/>
    </source>
</evidence>
<keyword evidence="7" id="KW-1015">Disulfide bond</keyword>
<evidence type="ECO:0000313" key="11">
    <source>
        <dbReference type="EMBL" id="GAA3373083.1"/>
    </source>
</evidence>
<keyword evidence="4" id="KW-0964">Secreted</keyword>
<dbReference type="SUPFAM" id="SSF55399">
    <property type="entry name" value="Subtilisin inhibitor"/>
    <property type="match status" value="1"/>
</dbReference>
<evidence type="ECO:0000256" key="8">
    <source>
        <dbReference type="RuleBase" id="RU003471"/>
    </source>
</evidence>
<evidence type="ECO:0000256" key="9">
    <source>
        <dbReference type="SAM" id="SignalP"/>
    </source>
</evidence>
<feature type="chain" id="PRO_5045554252" description="Subtilisin inhibitor domain-containing protein" evidence="9">
    <location>
        <begin position="25"/>
        <end position="141"/>
    </location>
</feature>
<dbReference type="EMBL" id="BAAAYL010000001">
    <property type="protein sequence ID" value="GAA3373083.1"/>
    <property type="molecule type" value="Genomic_DNA"/>
</dbReference>
<sequence length="141" mass="14557">MLRRLTIAAAAATLSALSAAPADAWPLPAGPERLTVTAGETGKPEWDGTYELECAPAAAGTHPAAAEACARLLELAAGEADPFAPVPTDTMCTFQYGGPATARIHGTWRGKPVDATFSRSNGCEVSRWNNLEPVLPVAVAS</sequence>
<evidence type="ECO:0000256" key="3">
    <source>
        <dbReference type="ARBA" id="ARBA00011738"/>
    </source>
</evidence>
<evidence type="ECO:0000256" key="1">
    <source>
        <dbReference type="ARBA" id="ARBA00004613"/>
    </source>
</evidence>
<dbReference type="InterPro" id="IPR020054">
    <property type="entry name" value="Prot_inh_SSI_I16_CS"/>
</dbReference>
<feature type="signal peptide" evidence="9">
    <location>
        <begin position="1"/>
        <end position="24"/>
    </location>
</feature>
<name>A0ABP6SC20_9ACTN</name>
<dbReference type="RefSeq" id="WP_345037909.1">
    <property type="nucleotide sequence ID" value="NZ_BAAAYL010000001.1"/>
</dbReference>
<dbReference type="Pfam" id="PF00720">
    <property type="entry name" value="SSI"/>
    <property type="match status" value="1"/>
</dbReference>
<accession>A0ABP6SC20</accession>
<keyword evidence="9" id="KW-0732">Signal</keyword>
<evidence type="ECO:0000256" key="4">
    <source>
        <dbReference type="ARBA" id="ARBA00022525"/>
    </source>
</evidence>
<protein>
    <recommendedName>
        <fullName evidence="10">Subtilisin inhibitor domain-containing protein</fullName>
    </recommendedName>
</protein>
<organism evidence="11 12">
    <name type="scientific">Streptomyces sannanensis</name>
    <dbReference type="NCBI Taxonomy" id="285536"/>
    <lineage>
        <taxon>Bacteria</taxon>
        <taxon>Bacillati</taxon>
        <taxon>Actinomycetota</taxon>
        <taxon>Actinomycetes</taxon>
        <taxon>Kitasatosporales</taxon>
        <taxon>Streptomycetaceae</taxon>
        <taxon>Streptomyces</taxon>
    </lineage>
</organism>
<dbReference type="PRINTS" id="PR00294">
    <property type="entry name" value="SSBTLNINHBTR"/>
</dbReference>
<gene>
    <name evidence="11" type="ORF">GCM10020367_31620</name>
</gene>
<dbReference type="Proteomes" id="UP001499990">
    <property type="component" value="Unassembled WGS sequence"/>
</dbReference>
<comment type="subunit">
    <text evidence="3">Homodimer.</text>
</comment>